<evidence type="ECO:0000256" key="2">
    <source>
        <dbReference type="ARBA" id="ARBA00022475"/>
    </source>
</evidence>
<dbReference type="InterPro" id="IPR000390">
    <property type="entry name" value="Small_drug/metabolite_transptr"/>
</dbReference>
<evidence type="ECO:0000313" key="7">
    <source>
        <dbReference type="EMBL" id="BAM06533.1"/>
    </source>
</evidence>
<keyword evidence="8" id="KW-1185">Reference proteome</keyword>
<dbReference type="eggNOG" id="COG0697">
    <property type="taxonomic scope" value="Bacteria"/>
</dbReference>
<dbReference type="Gene3D" id="1.10.3730.20">
    <property type="match status" value="1"/>
</dbReference>
<keyword evidence="5 6" id="KW-0472">Membrane</keyword>
<feature type="transmembrane region" description="Helical" evidence="6">
    <location>
        <begin position="95"/>
        <end position="115"/>
    </location>
</feature>
<dbReference type="GO" id="GO:0005886">
    <property type="term" value="C:plasma membrane"/>
    <property type="evidence" value="ECO:0007669"/>
    <property type="project" value="UniProtKB-SubCell"/>
</dbReference>
<accession>I0IMN4</accession>
<dbReference type="InterPro" id="IPR037185">
    <property type="entry name" value="EmrE-like"/>
</dbReference>
<organism evidence="7 8">
    <name type="scientific">Leptospirillum ferrooxidans (strain C2-3)</name>
    <dbReference type="NCBI Taxonomy" id="1162668"/>
    <lineage>
        <taxon>Bacteria</taxon>
        <taxon>Pseudomonadati</taxon>
        <taxon>Nitrospirota</taxon>
        <taxon>Nitrospiria</taxon>
        <taxon>Nitrospirales</taxon>
        <taxon>Nitrospiraceae</taxon>
        <taxon>Leptospirillum</taxon>
    </lineage>
</organism>
<comment type="subcellular location">
    <subcellularLocation>
        <location evidence="1">Cell membrane</location>
        <topology evidence="1">Multi-pass membrane protein</topology>
    </subcellularLocation>
</comment>
<evidence type="ECO:0000256" key="4">
    <source>
        <dbReference type="ARBA" id="ARBA00022989"/>
    </source>
</evidence>
<dbReference type="AlphaFoldDB" id="I0IMN4"/>
<dbReference type="RefSeq" id="WP_014449024.1">
    <property type="nucleotide sequence ID" value="NC_017094.1"/>
</dbReference>
<gene>
    <name evidence="7" type="ordered locus">LFE_0823</name>
</gene>
<keyword evidence="3 6" id="KW-0812">Transmembrane</keyword>
<dbReference type="KEGG" id="lfc:LFE_0823"/>
<feature type="transmembrane region" description="Helical" evidence="6">
    <location>
        <begin position="121"/>
        <end position="138"/>
    </location>
</feature>
<evidence type="ECO:0000256" key="1">
    <source>
        <dbReference type="ARBA" id="ARBA00004651"/>
    </source>
</evidence>
<dbReference type="OrthoDB" id="161540at2"/>
<name>I0IMN4_LEPFC</name>
<dbReference type="EMBL" id="AP012342">
    <property type="protein sequence ID" value="BAM06533.1"/>
    <property type="molecule type" value="Genomic_DNA"/>
</dbReference>
<dbReference type="PANTHER" id="PTHR30561">
    <property type="entry name" value="SMR FAMILY PROTON-DEPENDENT DRUG EFFLUX TRANSPORTER SUGE"/>
    <property type="match status" value="1"/>
</dbReference>
<dbReference type="GO" id="GO:0022857">
    <property type="term" value="F:transmembrane transporter activity"/>
    <property type="evidence" value="ECO:0007669"/>
    <property type="project" value="InterPro"/>
</dbReference>
<evidence type="ECO:0000256" key="3">
    <source>
        <dbReference type="ARBA" id="ARBA00022692"/>
    </source>
</evidence>
<evidence type="ECO:0000313" key="8">
    <source>
        <dbReference type="Proteomes" id="UP000007382"/>
    </source>
</evidence>
<dbReference type="PATRIC" id="fig|1162668.3.peg.963"/>
<dbReference type="STRING" id="1162668.LFE_0823"/>
<protein>
    <submittedName>
        <fullName evidence="7">Uncharacterized protein</fullName>
    </submittedName>
</protein>
<proteinExistence type="predicted"/>
<reference evidence="7 8" key="1">
    <citation type="journal article" date="2012" name="J. Bacteriol.">
        <title>Complete Genome Sequence of Leptospirillum ferrooxidans Strain C2-3, Isolated from a Fresh Volcanic Ash Deposit on the Island of Miyake, Japan.</title>
        <authorList>
            <person name="Fujimura R."/>
            <person name="Sato Y."/>
            <person name="Nishizawa T."/>
            <person name="Oshima K."/>
            <person name="Kim S.-W."/>
            <person name="Hattori M."/>
            <person name="Kamijo T."/>
            <person name="Ohta H."/>
        </authorList>
    </citation>
    <scope>NUCLEOTIDE SEQUENCE [LARGE SCALE GENOMIC DNA]</scope>
    <source>
        <strain evidence="7 8">C2-3</strain>
    </source>
</reference>
<keyword evidence="2" id="KW-1003">Cell membrane</keyword>
<sequence>MNEQAEINPSIPKKHKMPWVLSLLAGGLVSEGIGFVLIRKGFEHSSAFHAFFSSTAIAQLLKTIVTSPAILSGTAFEAVHFGFLLELLSLSDVSFIIPLTSLGYILTPIFANIFLHEAVPPLRWAGISLICAGVIVLMRKS</sequence>
<dbReference type="SUPFAM" id="SSF103481">
    <property type="entry name" value="Multidrug resistance efflux transporter EmrE"/>
    <property type="match status" value="1"/>
</dbReference>
<reference evidence="8" key="2">
    <citation type="submission" date="2012-03" db="EMBL/GenBank/DDBJ databases">
        <title>The complete genome sequence of the pioneer microbe on fresh volcanic deposit, Leptospirillum ferrooxidans strain C2-3.</title>
        <authorList>
            <person name="Fujimura R."/>
            <person name="Sato Y."/>
            <person name="Nishizawa T."/>
            <person name="Nanba K."/>
            <person name="Oshima K."/>
            <person name="Hattori M."/>
            <person name="Kamijo T."/>
            <person name="Ohta H."/>
        </authorList>
    </citation>
    <scope>NUCLEOTIDE SEQUENCE [LARGE SCALE GENOMIC DNA]</scope>
    <source>
        <strain evidence="8">C2-3</strain>
    </source>
</reference>
<keyword evidence="4 6" id="KW-1133">Transmembrane helix</keyword>
<dbReference type="Proteomes" id="UP000007382">
    <property type="component" value="Chromosome"/>
</dbReference>
<evidence type="ECO:0000256" key="5">
    <source>
        <dbReference type="ARBA" id="ARBA00023136"/>
    </source>
</evidence>
<dbReference type="PANTHER" id="PTHR30561:SF9">
    <property type="entry name" value="4-AMINO-4-DEOXY-L-ARABINOSE-PHOSPHOUNDECAPRENOL FLIPPASE SUBUNIT ARNF-RELATED"/>
    <property type="match status" value="1"/>
</dbReference>
<feature type="transmembrane region" description="Helical" evidence="6">
    <location>
        <begin position="20"/>
        <end position="38"/>
    </location>
</feature>
<evidence type="ECO:0000256" key="6">
    <source>
        <dbReference type="SAM" id="Phobius"/>
    </source>
</evidence>
<dbReference type="HOGENOM" id="CLU_131462_2_0_0"/>